<evidence type="ECO:0000256" key="1">
    <source>
        <dbReference type="ARBA" id="ARBA00005695"/>
    </source>
</evidence>
<dbReference type="CDD" id="cd08493">
    <property type="entry name" value="PBP2_DppA_like"/>
    <property type="match status" value="1"/>
</dbReference>
<dbReference type="FunFam" id="3.40.190.10:FF:000036">
    <property type="entry name" value="Dipeptide ABC transporter, substrate-binding protein"/>
    <property type="match status" value="1"/>
</dbReference>
<dbReference type="Gene3D" id="3.10.105.10">
    <property type="entry name" value="Dipeptide-binding Protein, Domain 3"/>
    <property type="match status" value="1"/>
</dbReference>
<dbReference type="AlphaFoldDB" id="A0A179D171"/>
<comment type="caution">
    <text evidence="5">The sequence shown here is derived from an EMBL/GenBank/DDBJ whole genome shotgun (WGS) entry which is preliminary data.</text>
</comment>
<dbReference type="Proteomes" id="UP000078358">
    <property type="component" value="Unassembled WGS sequence"/>
</dbReference>
<organism evidence="5 6">
    <name type="scientific">Bibersteinia trehalosi Y31</name>
    <dbReference type="NCBI Taxonomy" id="1261658"/>
    <lineage>
        <taxon>Bacteria</taxon>
        <taxon>Pseudomonadati</taxon>
        <taxon>Pseudomonadota</taxon>
        <taxon>Gammaproteobacteria</taxon>
        <taxon>Pasteurellales</taxon>
        <taxon>Pasteurellaceae</taxon>
        <taxon>Bibersteinia</taxon>
    </lineage>
</organism>
<feature type="domain" description="Solute-binding protein family 5" evidence="4">
    <location>
        <begin position="68"/>
        <end position="446"/>
    </location>
</feature>
<accession>A0A179D171</accession>
<dbReference type="EMBL" id="JACI01000001">
    <property type="protein sequence ID" value="OAQ15558.1"/>
    <property type="molecule type" value="Genomic_DNA"/>
</dbReference>
<dbReference type="Pfam" id="PF00496">
    <property type="entry name" value="SBP_bac_5"/>
    <property type="match status" value="1"/>
</dbReference>
<comment type="similarity">
    <text evidence="1">Belongs to the bacterial solute-binding protein 5 family.</text>
</comment>
<dbReference type="GO" id="GO:1904680">
    <property type="term" value="F:peptide transmembrane transporter activity"/>
    <property type="evidence" value="ECO:0007669"/>
    <property type="project" value="TreeGrafter"/>
</dbReference>
<dbReference type="GO" id="GO:0043190">
    <property type="term" value="C:ATP-binding cassette (ABC) transporter complex"/>
    <property type="evidence" value="ECO:0007669"/>
    <property type="project" value="InterPro"/>
</dbReference>
<evidence type="ECO:0000256" key="3">
    <source>
        <dbReference type="SAM" id="SignalP"/>
    </source>
</evidence>
<dbReference type="InterPro" id="IPR039424">
    <property type="entry name" value="SBP_5"/>
</dbReference>
<dbReference type="SUPFAM" id="SSF53850">
    <property type="entry name" value="Periplasmic binding protein-like II"/>
    <property type="match status" value="1"/>
</dbReference>
<evidence type="ECO:0000256" key="2">
    <source>
        <dbReference type="ARBA" id="ARBA00022729"/>
    </source>
</evidence>
<sequence length="529" mass="59724">MTKLSKFTTLLALSISANVFAENKTFTYCLEASPAGLNPQLVTDGASLDVGQAVYNRLVDFEQGSTNLIPSLAERWKISDDGKTYTFFLRQNVQFHSNKNFTPSRNFNADDVIFSINRQRDTNNPYNQVSGGNYEFFLGMDMQNIIDNLEKVDDYTLKIQLKKPNAPFLANLAMDFMAMFSAEYADKMLAAGTPEKLDTAPIGTGAFQFHSYQKDATVRFTAFDNYWQGRAKLDRLVFSITPDASVRLAKLEKNECQAMPYPNPADLEALKNNPNIQLLEQSGLNIGYITFNLRKAPFDNQKVRQALNYAVNKDEILTSVYQGSGIKAKNPMPATIWGYNNEVEDYDYNPEKAKTLLKEAGLENGFKTEIWAMPVARPYNPNARRMAEMVQEDWRKIGVEAKIVSYEWGEYLKRMAAGEHTAGMMGWTGDNGDPDNFLNTLLSCNAVEQGSNYAGFCNPEYDQLVTEAATISEQNKRSELYKKAQNIVKEQAAWLPIAHSTVYFPMRKEVKGYVLSPFLAHNFYTVDLP</sequence>
<dbReference type="FunFam" id="3.10.105.10:FF:000002">
    <property type="entry name" value="Dipeptide ABC transporter, substrate-binding protein"/>
    <property type="match status" value="1"/>
</dbReference>
<evidence type="ECO:0000313" key="6">
    <source>
        <dbReference type="Proteomes" id="UP000078358"/>
    </source>
</evidence>
<feature type="chain" id="PRO_5008100181" evidence="3">
    <location>
        <begin position="22"/>
        <end position="529"/>
    </location>
</feature>
<evidence type="ECO:0000259" key="4">
    <source>
        <dbReference type="Pfam" id="PF00496"/>
    </source>
</evidence>
<dbReference type="GO" id="GO:0030288">
    <property type="term" value="C:outer membrane-bounded periplasmic space"/>
    <property type="evidence" value="ECO:0007669"/>
    <property type="project" value="TreeGrafter"/>
</dbReference>
<evidence type="ECO:0000313" key="5">
    <source>
        <dbReference type="EMBL" id="OAQ15558.1"/>
    </source>
</evidence>
<feature type="signal peptide" evidence="3">
    <location>
        <begin position="1"/>
        <end position="21"/>
    </location>
</feature>
<dbReference type="Gene3D" id="3.40.190.10">
    <property type="entry name" value="Periplasmic binding protein-like II"/>
    <property type="match status" value="1"/>
</dbReference>
<dbReference type="PANTHER" id="PTHR30290:SF38">
    <property type="entry name" value="D,D-DIPEPTIDE-BINDING PERIPLASMIC PROTEIN DDPA-RELATED"/>
    <property type="match status" value="1"/>
</dbReference>
<proteinExistence type="inferred from homology"/>
<name>A0A179D171_BIBTR</name>
<dbReference type="InterPro" id="IPR030678">
    <property type="entry name" value="Peptide/Ni-bd"/>
</dbReference>
<dbReference type="RefSeq" id="WP_064318192.1">
    <property type="nucleotide sequence ID" value="NZ_JACI01000001.1"/>
</dbReference>
<protein>
    <submittedName>
        <fullName evidence="5">Peptide transporter</fullName>
    </submittedName>
</protein>
<dbReference type="GO" id="GO:0042938">
    <property type="term" value="P:dipeptide transport"/>
    <property type="evidence" value="ECO:0007669"/>
    <property type="project" value="TreeGrafter"/>
</dbReference>
<dbReference type="InterPro" id="IPR000914">
    <property type="entry name" value="SBP_5_dom"/>
</dbReference>
<keyword evidence="2 3" id="KW-0732">Signal</keyword>
<gene>
    <name evidence="5" type="ORF">F480_03250</name>
</gene>
<dbReference type="PANTHER" id="PTHR30290">
    <property type="entry name" value="PERIPLASMIC BINDING COMPONENT OF ABC TRANSPORTER"/>
    <property type="match status" value="1"/>
</dbReference>
<dbReference type="Gene3D" id="3.90.76.10">
    <property type="entry name" value="Dipeptide-binding Protein, Domain 1"/>
    <property type="match status" value="1"/>
</dbReference>
<reference evidence="5 6" key="1">
    <citation type="submission" date="2014-01" db="EMBL/GenBank/DDBJ databases">
        <authorList>
            <person name="Zuccon D."/>
        </authorList>
    </citation>
    <scope>NUCLEOTIDE SEQUENCE [LARGE SCALE GENOMIC DNA]</scope>
    <source>
        <strain evidence="5 6">Y31</strain>
    </source>
</reference>
<dbReference type="PATRIC" id="fig|1261658.3.peg.659"/>
<dbReference type="PIRSF" id="PIRSF002741">
    <property type="entry name" value="MppA"/>
    <property type="match status" value="1"/>
</dbReference>